<keyword evidence="4" id="KW-1185">Reference proteome</keyword>
<gene>
    <name evidence="3" type="ORF">FHS27_002922</name>
</gene>
<dbReference type="GO" id="GO:0016787">
    <property type="term" value="F:hydrolase activity"/>
    <property type="evidence" value="ECO:0007669"/>
    <property type="project" value="InterPro"/>
</dbReference>
<dbReference type="Pfam" id="PF06439">
    <property type="entry name" value="3keto-disac_hyd"/>
    <property type="match status" value="1"/>
</dbReference>
<dbReference type="Gene3D" id="2.60.120.560">
    <property type="entry name" value="Exo-inulinase, domain 1"/>
    <property type="match status" value="1"/>
</dbReference>
<evidence type="ECO:0000256" key="1">
    <source>
        <dbReference type="SAM" id="SignalP"/>
    </source>
</evidence>
<feature type="domain" description="3-keto-alpha-glucoside-1,2-lyase/3-keto-2-hydroxy-glucal hydratase" evidence="2">
    <location>
        <begin position="32"/>
        <end position="239"/>
    </location>
</feature>
<dbReference type="Proteomes" id="UP000536179">
    <property type="component" value="Unassembled WGS sequence"/>
</dbReference>
<dbReference type="AlphaFoldDB" id="A0A7W5DZX3"/>
<comment type="caution">
    <text evidence="3">The sequence shown here is derived from an EMBL/GenBank/DDBJ whole genome shotgun (WGS) entry which is preliminary data.</text>
</comment>
<dbReference type="RefSeq" id="WP_184305492.1">
    <property type="nucleotide sequence ID" value="NZ_JACHXU010000009.1"/>
</dbReference>
<organism evidence="3 4">
    <name type="scientific">Aporhodopirellula rubra</name>
    <dbReference type="NCBI Taxonomy" id="980271"/>
    <lineage>
        <taxon>Bacteria</taxon>
        <taxon>Pseudomonadati</taxon>
        <taxon>Planctomycetota</taxon>
        <taxon>Planctomycetia</taxon>
        <taxon>Pirellulales</taxon>
        <taxon>Pirellulaceae</taxon>
        <taxon>Aporhodopirellula</taxon>
    </lineage>
</organism>
<keyword evidence="1" id="KW-0732">Signal</keyword>
<sequence length="242" mass="27222">MIREASLATLLILCASVPSWADSPAASTDSQMKTIFNGENLEGWSGDPRLWSVRDGVIHGETTPENAAKGNTFLIWQDGNTADFELTLSFRCNATNNSGIQYRSEHNTAANAPNKWSLKGYQHEVRNEEGFPNISGFIYGERLNRGRICLVGEKAVQEGDKKKVLETLITPEEFKELFRLDDWNDVRIVAKGRNVQHYLNGRLILDFTDSPEQARLDGVLGLQLHAGKPMWAEFKDIHFRSL</sequence>
<dbReference type="EMBL" id="JACHXU010000009">
    <property type="protein sequence ID" value="MBB3207103.1"/>
    <property type="molecule type" value="Genomic_DNA"/>
</dbReference>
<dbReference type="InterPro" id="IPR010496">
    <property type="entry name" value="AL/BT2_dom"/>
</dbReference>
<name>A0A7W5DZX3_9BACT</name>
<accession>A0A7W5DZX3</accession>
<proteinExistence type="predicted"/>
<feature type="chain" id="PRO_5030540064" description="3-keto-alpha-glucoside-1,2-lyase/3-keto-2-hydroxy-glucal hydratase domain-containing protein" evidence="1">
    <location>
        <begin position="22"/>
        <end position="242"/>
    </location>
</feature>
<reference evidence="3 4" key="1">
    <citation type="submission" date="2020-08" db="EMBL/GenBank/DDBJ databases">
        <title>Genomic Encyclopedia of Type Strains, Phase III (KMG-III): the genomes of soil and plant-associated and newly described type strains.</title>
        <authorList>
            <person name="Whitman W."/>
        </authorList>
    </citation>
    <scope>NUCLEOTIDE SEQUENCE [LARGE SCALE GENOMIC DNA]</scope>
    <source>
        <strain evidence="3 4">CECT 8075</strain>
    </source>
</reference>
<evidence type="ECO:0000259" key="2">
    <source>
        <dbReference type="Pfam" id="PF06439"/>
    </source>
</evidence>
<evidence type="ECO:0000313" key="4">
    <source>
        <dbReference type="Proteomes" id="UP000536179"/>
    </source>
</evidence>
<protein>
    <recommendedName>
        <fullName evidence="2">3-keto-alpha-glucoside-1,2-lyase/3-keto-2-hydroxy-glucal hydratase domain-containing protein</fullName>
    </recommendedName>
</protein>
<feature type="signal peptide" evidence="1">
    <location>
        <begin position="1"/>
        <end position="21"/>
    </location>
</feature>
<evidence type="ECO:0000313" key="3">
    <source>
        <dbReference type="EMBL" id="MBB3207103.1"/>
    </source>
</evidence>